<reference evidence="2" key="1">
    <citation type="submission" date="2021-01" db="UniProtKB">
        <authorList>
            <consortium name="EnsemblPlants"/>
        </authorList>
    </citation>
    <scope>IDENTIFICATION</scope>
</reference>
<feature type="domain" description="Tripeptidyl peptidase II second Ig-like" evidence="1">
    <location>
        <begin position="1"/>
        <end position="67"/>
    </location>
</feature>
<dbReference type="Pfam" id="PF12580">
    <property type="entry name" value="TPPII"/>
    <property type="match status" value="1"/>
</dbReference>
<dbReference type="InterPro" id="IPR022229">
    <property type="entry name" value="TPPII_Ig-like-2"/>
</dbReference>
<keyword evidence="3" id="KW-1185">Reference proteome</keyword>
<evidence type="ECO:0000313" key="3">
    <source>
        <dbReference type="Proteomes" id="UP000594261"/>
    </source>
</evidence>
<dbReference type="Proteomes" id="UP000594261">
    <property type="component" value="Unassembled WGS sequence"/>
</dbReference>
<evidence type="ECO:0000313" key="2">
    <source>
        <dbReference type="EnsemblPlants" id="QL93p2019_0012:mrna"/>
    </source>
</evidence>
<protein>
    <recommendedName>
        <fullName evidence="1">Tripeptidyl peptidase II second Ig-like domain-containing protein</fullName>
    </recommendedName>
</protein>
<organism evidence="2 3">
    <name type="scientific">Quercus lobata</name>
    <name type="common">Valley oak</name>
    <dbReference type="NCBI Taxonomy" id="97700"/>
    <lineage>
        <taxon>Eukaryota</taxon>
        <taxon>Viridiplantae</taxon>
        <taxon>Streptophyta</taxon>
        <taxon>Embryophyta</taxon>
        <taxon>Tracheophyta</taxon>
        <taxon>Spermatophyta</taxon>
        <taxon>Magnoliopsida</taxon>
        <taxon>eudicotyledons</taxon>
        <taxon>Gunneridae</taxon>
        <taxon>Pentapetalae</taxon>
        <taxon>rosids</taxon>
        <taxon>fabids</taxon>
        <taxon>Fagales</taxon>
        <taxon>Fagaceae</taxon>
        <taxon>Quercus</taxon>
    </lineage>
</organism>
<dbReference type="Gramene" id="QL93p2019_0012:mrna">
    <property type="protein sequence ID" value="QL93p2019_0012:mrna"/>
    <property type="gene ID" value="QL93p2019_0012"/>
</dbReference>
<name>A0A7N2N8P5_QUELO</name>
<dbReference type="AlphaFoldDB" id="A0A7N2N8P5"/>
<dbReference type="EnsemblPlants" id="QL93p2019_0012:mrna">
    <property type="protein sequence ID" value="QL93p2019_0012:mrna"/>
    <property type="gene ID" value="QL93p2019_0012"/>
</dbReference>
<proteinExistence type="predicted"/>
<evidence type="ECO:0000259" key="1">
    <source>
        <dbReference type="Pfam" id="PF12580"/>
    </source>
</evidence>
<accession>A0A7N2N8P5</accession>
<dbReference type="InParanoid" id="A0A7N2N8P5"/>
<sequence length="71" mass="8435">MISDTNKRIYAMGDVYPNFSKLPKGEYNLQLYLRHDNVQYLEKLKQLVLFIERNLEEKVCMPCFSSLNCEV</sequence>